<accession>A0ABP9ZUZ8</accession>
<feature type="domain" description="DUF7939" evidence="3">
    <location>
        <begin position="468"/>
        <end position="550"/>
    </location>
</feature>
<keyword evidence="1" id="KW-0472">Membrane</keyword>
<gene>
    <name evidence="4" type="ORF">NBRC116585_00620</name>
</gene>
<keyword evidence="1" id="KW-0812">Transmembrane</keyword>
<keyword evidence="5" id="KW-1185">Reference proteome</keyword>
<dbReference type="EMBL" id="BAABWH010000001">
    <property type="protein sequence ID" value="GAA6143945.1"/>
    <property type="molecule type" value="Genomic_DNA"/>
</dbReference>
<evidence type="ECO:0000313" key="5">
    <source>
        <dbReference type="Proteomes" id="UP001481413"/>
    </source>
</evidence>
<dbReference type="InterPro" id="IPR025738">
    <property type="entry name" value="BatD"/>
</dbReference>
<evidence type="ECO:0000259" key="3">
    <source>
        <dbReference type="Pfam" id="PF25607"/>
    </source>
</evidence>
<dbReference type="Pfam" id="PF13584">
    <property type="entry name" value="BatD"/>
    <property type="match status" value="2"/>
</dbReference>
<comment type="caution">
    <text evidence="4">The sequence shown here is derived from an EMBL/GenBank/DDBJ whole genome shotgun (WGS) entry which is preliminary data.</text>
</comment>
<sequence length="568" mass="63131">MVMRALIAAAFLLLSQLAAAADLIASVDRKQIGRADPVTLQIVYSDVQAGFLSLLNTDMPDMSQLERDWNIVGRPRISKESSNINGNRTAQTRWEVELLPRRSGEVLIPSLSFKGQYTDPIRIQVKDTQTTQPEKTENFYFEVEVSSGTHYVQEQLLYIERMYYTVNHEDAVLSEFEVANARVQPLMDAKQYLTVVDGQRIGVYERRYALFPESSGTLTIPGQRFTARVTDRFNRFRGSAETIVSKPIELQIQPIPDNYPQAPWIPASRFTLDETFSAPPTEWQVGEPVTRTFAIKATGLSAGQVPPIPMAEVPGVRYYPDQTQDDSSISDQGITTVVTQSVAVVPGNTGDLTLPEIRIPWWNTLENRVEYATLPEHNIQVIAAKASTSPSDAIPELTGSDEADSDNAKSVETTQSYLIPLIVSIGFNLLLLAAIIGLYLSRKNQTTVASTEDTAEAEKASKEETHYLWRELKKAARDNNAQALREMIIRWAASESGQSMTSLAQAEVWLDDFRLSAALAELDATLYSTDDNSAFNGQGIIGLIEKALKAKKEKQNASRNESVLPELY</sequence>
<organism evidence="4 5">
    <name type="scientific">Thalassolituus maritimus</name>
    <dbReference type="NCBI Taxonomy" id="484498"/>
    <lineage>
        <taxon>Bacteria</taxon>
        <taxon>Pseudomonadati</taxon>
        <taxon>Pseudomonadota</taxon>
        <taxon>Gammaproteobacteria</taxon>
        <taxon>Oceanospirillales</taxon>
        <taxon>Oceanospirillaceae</taxon>
        <taxon>Thalassolituus</taxon>
    </lineage>
</organism>
<evidence type="ECO:0000256" key="2">
    <source>
        <dbReference type="SAM" id="SignalP"/>
    </source>
</evidence>
<name>A0ABP9ZUZ8_9GAMM</name>
<feature type="chain" id="PRO_5046890217" evidence="2">
    <location>
        <begin position="21"/>
        <end position="568"/>
    </location>
</feature>
<feature type="transmembrane region" description="Helical" evidence="1">
    <location>
        <begin position="417"/>
        <end position="440"/>
    </location>
</feature>
<keyword evidence="2" id="KW-0732">Signal</keyword>
<feature type="signal peptide" evidence="2">
    <location>
        <begin position="1"/>
        <end position="20"/>
    </location>
</feature>
<proteinExistence type="predicted"/>
<dbReference type="Pfam" id="PF25607">
    <property type="entry name" value="DUF7939"/>
    <property type="match status" value="1"/>
</dbReference>
<reference evidence="4 5" key="1">
    <citation type="submission" date="2024-04" db="EMBL/GenBank/DDBJ databases">
        <title>Draft genome sequence of Thalassolituus maritimus NBRC 116585.</title>
        <authorList>
            <person name="Miyakawa T."/>
            <person name="Kusuya Y."/>
            <person name="Miura T."/>
        </authorList>
    </citation>
    <scope>NUCLEOTIDE SEQUENCE [LARGE SCALE GENOMIC DNA]</scope>
    <source>
        <strain evidence="4 5">5NW40-0001</strain>
    </source>
</reference>
<dbReference type="Proteomes" id="UP001481413">
    <property type="component" value="Unassembled WGS sequence"/>
</dbReference>
<protein>
    <submittedName>
        <fullName evidence="4">BatD family protein</fullName>
    </submittedName>
</protein>
<dbReference type="PANTHER" id="PTHR40940:SF1">
    <property type="entry name" value="PROTEIN BATD"/>
    <property type="match status" value="1"/>
</dbReference>
<evidence type="ECO:0000256" key="1">
    <source>
        <dbReference type="SAM" id="Phobius"/>
    </source>
</evidence>
<dbReference type="PANTHER" id="PTHR40940">
    <property type="entry name" value="PROTEIN BATD-RELATED"/>
    <property type="match status" value="1"/>
</dbReference>
<evidence type="ECO:0000313" key="4">
    <source>
        <dbReference type="EMBL" id="GAA6143945.1"/>
    </source>
</evidence>
<dbReference type="InterPro" id="IPR057699">
    <property type="entry name" value="DUF7939"/>
</dbReference>
<keyword evidence="1" id="KW-1133">Transmembrane helix</keyword>